<dbReference type="Proteomes" id="UP000077521">
    <property type="component" value="Unassembled WGS sequence"/>
</dbReference>
<dbReference type="EMBL" id="LWDF02000875">
    <property type="protein sequence ID" value="KAE8241653.1"/>
    <property type="molecule type" value="Genomic_DNA"/>
</dbReference>
<protein>
    <submittedName>
        <fullName evidence="1">Uncharacterized protein</fullName>
    </submittedName>
</protein>
<dbReference type="AlphaFoldDB" id="A0A177T4W2"/>
<reference evidence="1" key="2">
    <citation type="journal article" date="2019" name="IMA Fungus">
        <title>Genome sequencing and comparison of five Tilletia species to identify candidate genes for the detection of regulated species infecting wheat.</title>
        <authorList>
            <person name="Nguyen H.D.T."/>
            <person name="Sultana T."/>
            <person name="Kesanakurti P."/>
            <person name="Hambleton S."/>
        </authorList>
    </citation>
    <scope>NUCLEOTIDE SEQUENCE</scope>
    <source>
        <strain evidence="1">DAOMC 236416</strain>
    </source>
</reference>
<organism evidence="1 2">
    <name type="scientific">Tilletia indica</name>
    <dbReference type="NCBI Taxonomy" id="43049"/>
    <lineage>
        <taxon>Eukaryota</taxon>
        <taxon>Fungi</taxon>
        <taxon>Dikarya</taxon>
        <taxon>Basidiomycota</taxon>
        <taxon>Ustilaginomycotina</taxon>
        <taxon>Exobasidiomycetes</taxon>
        <taxon>Tilletiales</taxon>
        <taxon>Tilletiaceae</taxon>
        <taxon>Tilletia</taxon>
    </lineage>
</organism>
<reference evidence="1" key="1">
    <citation type="submission" date="2016-04" db="EMBL/GenBank/DDBJ databases">
        <authorList>
            <person name="Nguyen H.D."/>
            <person name="Samba Siva P."/>
            <person name="Cullis J."/>
            <person name="Levesque C.A."/>
            <person name="Hambleton S."/>
        </authorList>
    </citation>
    <scope>NUCLEOTIDE SEQUENCE</scope>
    <source>
        <strain evidence="1">DAOMC 236416</strain>
    </source>
</reference>
<sequence length="608" mass="68781">MTSYTTATTHDGTTMQLESGAASRFFATPELVKVLLEFFSRDRVDLLTLAMVSKTIRIQALRVWARYLDLPVSAASRRFKFLKANTDMLAHIRYVRIRSDGRENGIFGSTIGYSTISNIYLSSILEMIANRRSRALSLPLLDVTLSPEDSIRIPRALMKRVVALRIISSPVHFRNGVFEPPGQRRNLVRSIEARDSTENELVRPWDKLAELIQTTSEGPGLHTFEICEPDEAADDIDVDGYFRCWSLLIEHHVRTLQSLSVTAEPGHIPKKFSTVSFPHLRDFQLLQYNCNSELLQGFLDHHTNLRRLQIECTQPSEPFVEFSQTFPNLSDIYMTAPFPGPEFAERHPRVIRNIKHVLLQQQNQDDPEFETSTEYPNQRFACFFDSESLQQMVAAGQLLSHIQICDLGKFGQTLNDYLQVLTARPKIAQAVTCLELEASDPNLGALFRSFDPTIFENLAEVSIALNLGRCAPSYWNTYVAGSVESIIASAISHFVPSRSLRVLRIDEGQARCSSTNILLNHEFPPALEYFGSLEPPTRVPQYFRFVSSDPFGRVVKTESGGKRGRLQRVPIIFRAKITPYGVWERPLESTFQNTVLDHISGPPTLVLS</sequence>
<name>A0A177T4W2_9BASI</name>
<gene>
    <name evidence="1" type="ORF">A4X13_0g7324</name>
</gene>
<evidence type="ECO:0000313" key="2">
    <source>
        <dbReference type="Proteomes" id="UP000077521"/>
    </source>
</evidence>
<comment type="caution">
    <text evidence="1">The sequence shown here is derived from an EMBL/GenBank/DDBJ whole genome shotgun (WGS) entry which is preliminary data.</text>
</comment>
<proteinExistence type="predicted"/>
<keyword evidence="2" id="KW-1185">Reference proteome</keyword>
<evidence type="ECO:0000313" key="1">
    <source>
        <dbReference type="EMBL" id="KAE8241653.1"/>
    </source>
</evidence>
<accession>A0A177T4W2</accession>